<dbReference type="InterPro" id="IPR007696">
    <property type="entry name" value="DNA_mismatch_repair_MutS_core"/>
</dbReference>
<dbReference type="Gene3D" id="3.40.50.300">
    <property type="entry name" value="P-loop containing nucleotide triphosphate hydrolases"/>
    <property type="match status" value="1"/>
</dbReference>
<dbReference type="GO" id="GO:0140664">
    <property type="term" value="F:ATP-dependent DNA damage sensor activity"/>
    <property type="evidence" value="ECO:0007669"/>
    <property type="project" value="InterPro"/>
</dbReference>
<dbReference type="Pfam" id="PF00488">
    <property type="entry name" value="MutS_V"/>
    <property type="match status" value="1"/>
</dbReference>
<keyword evidence="5" id="KW-0227">DNA damage</keyword>
<dbReference type="EMBL" id="QBKR01000005">
    <property type="protein sequence ID" value="PTX62468.1"/>
    <property type="molecule type" value="Genomic_DNA"/>
</dbReference>
<dbReference type="PANTHER" id="PTHR11361">
    <property type="entry name" value="DNA MISMATCH REPAIR PROTEIN MUTS FAMILY MEMBER"/>
    <property type="match status" value="1"/>
</dbReference>
<dbReference type="InterPro" id="IPR027417">
    <property type="entry name" value="P-loop_NTPase"/>
</dbReference>
<reference evidence="8 9" key="1">
    <citation type="submission" date="2018-04" db="EMBL/GenBank/DDBJ databases">
        <title>Genomic Encyclopedia of Archaeal and Bacterial Type Strains, Phase II (KMG-II): from individual species to whole genera.</title>
        <authorList>
            <person name="Goeker M."/>
        </authorList>
    </citation>
    <scope>NUCLEOTIDE SEQUENCE [LARGE SCALE GENOMIC DNA]</scope>
    <source>
        <strain evidence="8 9">DSM 45787</strain>
    </source>
</reference>
<evidence type="ECO:0000313" key="9">
    <source>
        <dbReference type="Proteomes" id="UP000244240"/>
    </source>
</evidence>
<dbReference type="SMART" id="SM00533">
    <property type="entry name" value="MUTSd"/>
    <property type="match status" value="1"/>
</dbReference>
<dbReference type="SUPFAM" id="SSF52540">
    <property type="entry name" value="P-loop containing nucleoside triphosphate hydrolases"/>
    <property type="match status" value="1"/>
</dbReference>
<evidence type="ECO:0000256" key="3">
    <source>
        <dbReference type="ARBA" id="ARBA00022840"/>
    </source>
</evidence>
<dbReference type="InterPro" id="IPR036187">
    <property type="entry name" value="DNA_mismatch_repair_MutS_sf"/>
</dbReference>
<dbReference type="GO" id="GO:0006298">
    <property type="term" value="P:mismatch repair"/>
    <property type="evidence" value="ECO:0007669"/>
    <property type="project" value="InterPro"/>
</dbReference>
<dbReference type="PANTHER" id="PTHR11361:SF34">
    <property type="entry name" value="DNA MISMATCH REPAIR PROTEIN MSH1, MITOCHONDRIAL"/>
    <property type="match status" value="1"/>
</dbReference>
<dbReference type="GO" id="GO:0005524">
    <property type="term" value="F:ATP binding"/>
    <property type="evidence" value="ECO:0007669"/>
    <property type="project" value="UniProtKB-KW"/>
</dbReference>
<comment type="caution">
    <text evidence="8">The sequence shown here is derived from an EMBL/GenBank/DDBJ whole genome shotgun (WGS) entry which is preliminary data.</text>
</comment>
<keyword evidence="9" id="KW-1185">Reference proteome</keyword>
<dbReference type="GO" id="GO:0030983">
    <property type="term" value="F:mismatched DNA binding"/>
    <property type="evidence" value="ECO:0007669"/>
    <property type="project" value="InterPro"/>
</dbReference>
<evidence type="ECO:0000259" key="6">
    <source>
        <dbReference type="SMART" id="SM00533"/>
    </source>
</evidence>
<dbReference type="SUPFAM" id="SSF48334">
    <property type="entry name" value="DNA repair protein MutS, domain III"/>
    <property type="match status" value="1"/>
</dbReference>
<accession>A0A2T6C2E0</accession>
<comment type="similarity">
    <text evidence="1">Belongs to the DNA mismatch repair MutS family.</text>
</comment>
<gene>
    <name evidence="8" type="ORF">C8P63_10563</name>
</gene>
<evidence type="ECO:0000256" key="1">
    <source>
        <dbReference type="ARBA" id="ARBA00006271"/>
    </source>
</evidence>
<dbReference type="SMART" id="SM00534">
    <property type="entry name" value="MUTSac"/>
    <property type="match status" value="1"/>
</dbReference>
<dbReference type="InterPro" id="IPR045076">
    <property type="entry name" value="MutS"/>
</dbReference>
<proteinExistence type="inferred from homology"/>
<evidence type="ECO:0000256" key="5">
    <source>
        <dbReference type="ARBA" id="ARBA00023204"/>
    </source>
</evidence>
<dbReference type="Proteomes" id="UP000244240">
    <property type="component" value="Unassembled WGS sequence"/>
</dbReference>
<dbReference type="InterPro" id="IPR000432">
    <property type="entry name" value="DNA_mismatch_repair_MutS_C"/>
</dbReference>
<organism evidence="8 9">
    <name type="scientific">Melghirimyces profundicolus</name>
    <dbReference type="NCBI Taxonomy" id="1242148"/>
    <lineage>
        <taxon>Bacteria</taxon>
        <taxon>Bacillati</taxon>
        <taxon>Bacillota</taxon>
        <taxon>Bacilli</taxon>
        <taxon>Bacillales</taxon>
        <taxon>Thermoactinomycetaceae</taxon>
        <taxon>Melghirimyces</taxon>
    </lineage>
</organism>
<feature type="domain" description="DNA mismatch repair protein MutS core" evidence="6">
    <location>
        <begin position="9"/>
        <end position="316"/>
    </location>
</feature>
<sequence length="545" mass="60858">MDDLTRRALRWEDVWSKFRPRTPMGQRAKESLPPFMPGEESEWQEVLTEQQQLLQAFGNDPAGADRVDYHLSRLTDPTGVIRMLESGEVPKVSDWFRVKTFLWHGEKLSSLIRKAVPRFRMETAAEEWASALRLLNPAPSLGPSFSLSDDFDSRLKALRRAWEEEDRRVRETAERTARDVERDFPLRRNGEGEWVVDRRSGHLPALERDSRIRRVRETPFDAVFRPVSTPKRKEALRRREIAAARLEAVQGEVLEGLAASFRSRTGFLTRAVEEMGRLDLQRARAELAKGWGGVRPEPDPDVFRIVGGVHPAVAASLESKGRRFSPVDVTVLRGATVIIGPNMGGKTVTLTTVGFIAALGQYGFLVPARSCSMPLVPWIVGIIGDAQETRSGLSTFGAEVRRIVGSLERGSDGLLLIDEPGRGTNPVEGGALAAALTRHLAKRTLWSLQVTHFREVLEVKEARVYRVAGLWGPGALSPEGAEEPWERALEKRMDYRLLPWSGEPMPRNALDIAGILGLPPDILREARKRIGEKSDGSMENKGVGK</sequence>
<protein>
    <submittedName>
        <fullName evidence="8">MutS-like protein</fullName>
    </submittedName>
</protein>
<keyword evidence="2" id="KW-0547">Nucleotide-binding</keyword>
<evidence type="ECO:0000313" key="8">
    <source>
        <dbReference type="EMBL" id="PTX62468.1"/>
    </source>
</evidence>
<evidence type="ECO:0000256" key="4">
    <source>
        <dbReference type="ARBA" id="ARBA00023125"/>
    </source>
</evidence>
<dbReference type="OrthoDB" id="9777812at2"/>
<dbReference type="RefSeq" id="WP_146172116.1">
    <property type="nucleotide sequence ID" value="NZ_QBKR01000005.1"/>
</dbReference>
<name>A0A2T6C2E0_9BACL</name>
<keyword evidence="4" id="KW-0238">DNA-binding</keyword>
<evidence type="ECO:0000259" key="7">
    <source>
        <dbReference type="SMART" id="SM00534"/>
    </source>
</evidence>
<dbReference type="AlphaFoldDB" id="A0A2T6C2E0"/>
<keyword evidence="3" id="KW-0067">ATP-binding</keyword>
<evidence type="ECO:0000256" key="2">
    <source>
        <dbReference type="ARBA" id="ARBA00022741"/>
    </source>
</evidence>
<keyword evidence="5" id="KW-0234">DNA repair</keyword>
<feature type="domain" description="DNA mismatch repair proteins mutS family" evidence="7">
    <location>
        <begin position="334"/>
        <end position="531"/>
    </location>
</feature>